<dbReference type="HOGENOM" id="CLU_605528_0_0_1"/>
<evidence type="ECO:0000313" key="2">
    <source>
        <dbReference type="Proteomes" id="UP000030752"/>
    </source>
</evidence>
<dbReference type="AlphaFoldDB" id="W2S2S2"/>
<keyword evidence="2" id="KW-1185">Reference proteome</keyword>
<dbReference type="RefSeq" id="XP_008714606.1">
    <property type="nucleotide sequence ID" value="XM_008716384.1"/>
</dbReference>
<evidence type="ECO:0000313" key="1">
    <source>
        <dbReference type="EMBL" id="ETN42870.1"/>
    </source>
</evidence>
<protein>
    <recommendedName>
        <fullName evidence="3">F-box domain-containing protein</fullName>
    </recommendedName>
</protein>
<dbReference type="VEuPathDB" id="FungiDB:HMPREF1541_02028"/>
<dbReference type="EMBL" id="KB822718">
    <property type="protein sequence ID" value="ETN42870.1"/>
    <property type="molecule type" value="Genomic_DNA"/>
</dbReference>
<reference evidence="1 2" key="1">
    <citation type="submission" date="2013-03" db="EMBL/GenBank/DDBJ databases">
        <title>The Genome Sequence of Phialophora europaea CBS 101466.</title>
        <authorList>
            <consortium name="The Broad Institute Genomics Platform"/>
            <person name="Cuomo C."/>
            <person name="de Hoog S."/>
            <person name="Gorbushina A."/>
            <person name="Walker B."/>
            <person name="Young S.K."/>
            <person name="Zeng Q."/>
            <person name="Gargeya S."/>
            <person name="Fitzgerald M."/>
            <person name="Haas B."/>
            <person name="Abouelleil A."/>
            <person name="Allen A.W."/>
            <person name="Alvarado L."/>
            <person name="Arachchi H.M."/>
            <person name="Berlin A.M."/>
            <person name="Chapman S.B."/>
            <person name="Gainer-Dewar J."/>
            <person name="Goldberg J."/>
            <person name="Griggs A."/>
            <person name="Gujja S."/>
            <person name="Hansen M."/>
            <person name="Howarth C."/>
            <person name="Imamovic A."/>
            <person name="Ireland A."/>
            <person name="Larimer J."/>
            <person name="McCowan C."/>
            <person name="Murphy C."/>
            <person name="Pearson M."/>
            <person name="Poon T.W."/>
            <person name="Priest M."/>
            <person name="Roberts A."/>
            <person name="Saif S."/>
            <person name="Shea T."/>
            <person name="Sisk P."/>
            <person name="Sykes S."/>
            <person name="Wortman J."/>
            <person name="Nusbaum C."/>
            <person name="Birren B."/>
        </authorList>
    </citation>
    <scope>NUCLEOTIDE SEQUENCE [LARGE SCALE GENOMIC DNA]</scope>
    <source>
        <strain evidence="1 2">CBS 101466</strain>
    </source>
</reference>
<dbReference type="Proteomes" id="UP000030752">
    <property type="component" value="Unassembled WGS sequence"/>
</dbReference>
<organism evidence="1 2">
    <name type="scientific">Cyphellophora europaea (strain CBS 101466)</name>
    <name type="common">Phialophora europaea</name>
    <dbReference type="NCBI Taxonomy" id="1220924"/>
    <lineage>
        <taxon>Eukaryota</taxon>
        <taxon>Fungi</taxon>
        <taxon>Dikarya</taxon>
        <taxon>Ascomycota</taxon>
        <taxon>Pezizomycotina</taxon>
        <taxon>Eurotiomycetes</taxon>
        <taxon>Chaetothyriomycetidae</taxon>
        <taxon>Chaetothyriales</taxon>
        <taxon>Cyphellophoraceae</taxon>
        <taxon>Cyphellophora</taxon>
    </lineage>
</organism>
<proteinExistence type="predicted"/>
<dbReference type="STRING" id="1220924.W2S2S2"/>
<gene>
    <name evidence="1" type="ORF">HMPREF1541_02028</name>
</gene>
<dbReference type="eggNOG" id="ENOG502SJQV">
    <property type="taxonomic scope" value="Eukaryota"/>
</dbReference>
<accession>W2S2S2</accession>
<name>W2S2S2_CYPE1</name>
<dbReference type="OrthoDB" id="5422579at2759"/>
<evidence type="ECO:0008006" key="3">
    <source>
        <dbReference type="Google" id="ProtNLM"/>
    </source>
</evidence>
<sequence length="452" mass="52081">MNLLDLLDYLYRGAYVEWTTLIHHLSNADIKSLRLIHRAASPDLFNFLFTRIYVSAHTADLGVFRRIACHPTARHHVQELMWDDCTFDSWIGGQQTYTDRLLATTTVPRHVLKHEQDAIDEAYRFWAAEATSFAENRIEGVDQQVFNDHVLSFPNLRSVVVLSRSRLTYVDPEAYWRLWQTPRTRIWSSKPFARYLLQPESFKPSTGTTGSQSEGIRPMRIIRAKARNDSSFRVGHLSINSIGGGQSRASGSAMINANRFDRKFHIDLQQLTSTCPETSRGKIALQLFLETQTEDMFRSAGVLEDNLDLLMMDTASSLESITVANICLDWFLDYSTIVNTQFPYLRTLKRVAIEGGSSDDPLQLLYFLARHTNVREVVFDQVHLETMSWIDVLQQLKQERIAFDVFELKISRAKTQMLPQPVETWTRPRTGFSDQIVSWLKGESEDFPLLYE</sequence>
<dbReference type="InParanoid" id="W2S2S2"/>
<dbReference type="GeneID" id="19969367"/>